<dbReference type="Gene3D" id="2.120.10.30">
    <property type="entry name" value="TolB, C-terminal domain"/>
    <property type="match status" value="1"/>
</dbReference>
<evidence type="ECO:0000256" key="6">
    <source>
        <dbReference type="ARBA" id="ARBA00022825"/>
    </source>
</evidence>
<evidence type="ECO:0000259" key="10">
    <source>
        <dbReference type="Pfam" id="PF03572"/>
    </source>
</evidence>
<feature type="domain" description="Tricorn protease C1" evidence="11">
    <location>
        <begin position="709"/>
        <end position="766"/>
    </location>
</feature>
<proteinExistence type="inferred from homology"/>
<dbReference type="EC" id="3.4.21.-" evidence="7"/>
<keyword evidence="9" id="KW-0732">Signal</keyword>
<comment type="function">
    <text evidence="7">Degrades oligopeptides.</text>
</comment>
<dbReference type="PANTHER" id="PTHR43253">
    <property type="entry name" value="TRICORN PROTEASE HOMOLOG 2-RELATED"/>
    <property type="match status" value="1"/>
</dbReference>
<evidence type="ECO:0000256" key="3">
    <source>
        <dbReference type="ARBA" id="ARBA00022490"/>
    </source>
</evidence>
<name>A0ABS5D2S6_9FLAO</name>
<dbReference type="InterPro" id="IPR028204">
    <property type="entry name" value="Tricorn_C1"/>
</dbReference>
<sequence length="1084" mass="121374">MNLKSSLYCGLLLVASTVTFAQDALWLRHPALSPDGKNIAFGYKGDIYVVNAQGGTAVPITIHEGHDMMPVWSKDGKQIAFASDRYGNFDVFTLPVTGGTPTRLTFNSAADYPYDFSPDSKKVLFGSSRQTSSNNIHFYSPRLFQNLYTVAATGGKPVLVTEGGIEYARYNAAGNQIVFQDRKGYEDPLRKHHTSSVTRDIWVFDVNKKTYTQLSTYEGEDREPVYSNDNQNIFFLSEADGSNQNIFKQNLSTKTATAITTFKNNPVRHLSVAQDNTLCFSQDGETYTLKEGQSPQKIKITIQNDGKGNVEKNVPIAGSISEFVPSPNGKEIAIVSRGEIFVTNADGGSTKRITNTPEQERHVQWSPDSKTLIYASERGDSWDLFTAKVERKEEAYFYAATLIKEEKLITSDKEEFLPKFSPDGKEIAFIEERNIVRVYNLANKTIRTILPEGRNHSYSDGDFGFNWSDDSKWLFVDDSMGNFNATHTAMIKADGSETKYPIMSGFGEDAAKQQMKGKALAWLSSKEGRKSLANQGSRELDVYAVFFDKKDFENFKLSKEEAALAKEIKDKEKEAEDKKTAANTGKNKKDTPKKEEAVVWNPDLTDLETRKVRVTINSSSIADFVFNDEGSKLFYLASFEKGFDLWVTDTKTKETKILAKLGSSPSTLFLSKDNKTLFVRNDGSLSKIDTESGKITGVNVSAEMVLNTEQERNYIFNHMWRQTAKKFYDPKLHGVDWKMYKDTYAKFLPHINNNYDFQELLSEILGELNASHTGGRYSASFPNMDVTACLGLLYDEKNADDGLKVTEVIVGGPFDKTGSKLKAGATINKIDNEAITANTDWAKFLNRKTGKLILISGVDANGVAFQESVKPISFGEESGLMYNRWIRKMNQITEKLSNGKVGYVHVQGMNDGSFREVFDQVMGKNFEKEALIVDTRFNGGGWLHDDLNTLLSGKRYLEFAPQGNRLKDAEPLGRWTKPSCVLMSEGNYSDAFIFPYVYKQNGIGKLIGMGVPGTGTAVWWETQIDPSLVFGIPMVATIGKENRPTENLQVNPDIPVAMKYEDYLNGQDKQLERAVEEMLKTIKF</sequence>
<reference evidence="12 13" key="1">
    <citation type="submission" date="2021-04" db="EMBL/GenBank/DDBJ databases">
        <title>Description of novel Flavobacterium sp. F-328.</title>
        <authorList>
            <person name="Saticioglu I.B."/>
        </authorList>
    </citation>
    <scope>NUCLEOTIDE SEQUENCE [LARGE SCALE GENOMIC DNA]</scope>
    <source>
        <strain evidence="12 13">F-328</strain>
    </source>
</reference>
<dbReference type="SUPFAM" id="SSF69304">
    <property type="entry name" value="Tricorn protease N-terminal domain"/>
    <property type="match status" value="1"/>
</dbReference>
<dbReference type="SUPFAM" id="SSF101898">
    <property type="entry name" value="NHL repeat"/>
    <property type="match status" value="1"/>
</dbReference>
<evidence type="ECO:0000256" key="7">
    <source>
        <dbReference type="PIRNR" id="PIRNR036421"/>
    </source>
</evidence>
<gene>
    <name evidence="12" type="ORF">KBJ98_06430</name>
</gene>
<dbReference type="SUPFAM" id="SSF52096">
    <property type="entry name" value="ClpP/crotonase"/>
    <property type="match status" value="1"/>
</dbReference>
<dbReference type="InterPro" id="IPR015943">
    <property type="entry name" value="WD40/YVTN_repeat-like_dom_sf"/>
</dbReference>
<keyword evidence="3 7" id="KW-0963">Cytoplasm</keyword>
<dbReference type="InterPro" id="IPR011659">
    <property type="entry name" value="WD40"/>
</dbReference>
<dbReference type="InterPro" id="IPR029045">
    <property type="entry name" value="ClpP/crotonase-like_dom_sf"/>
</dbReference>
<dbReference type="Pfam" id="PF03572">
    <property type="entry name" value="Peptidase_S41"/>
    <property type="match status" value="1"/>
</dbReference>
<evidence type="ECO:0000256" key="2">
    <source>
        <dbReference type="ARBA" id="ARBA00008524"/>
    </source>
</evidence>
<organism evidence="12 13">
    <name type="scientific">Flavobacterium erciyesense</name>
    <dbReference type="NCBI Taxonomy" id="2825842"/>
    <lineage>
        <taxon>Bacteria</taxon>
        <taxon>Pseudomonadati</taxon>
        <taxon>Bacteroidota</taxon>
        <taxon>Flavobacteriia</taxon>
        <taxon>Flavobacteriales</taxon>
        <taxon>Flavobacteriaceae</taxon>
        <taxon>Flavobacterium</taxon>
    </lineage>
</organism>
<dbReference type="Pfam" id="PF07676">
    <property type="entry name" value="PD40"/>
    <property type="match status" value="2"/>
</dbReference>
<feature type="region of interest" description="Disordered" evidence="8">
    <location>
        <begin position="569"/>
        <end position="594"/>
    </location>
</feature>
<dbReference type="Pfam" id="PF14684">
    <property type="entry name" value="Tricorn_C1"/>
    <property type="match status" value="1"/>
</dbReference>
<dbReference type="CDD" id="cd07562">
    <property type="entry name" value="Peptidase_S41_TRI"/>
    <property type="match status" value="1"/>
</dbReference>
<keyword evidence="6 7" id="KW-0720">Serine protease</keyword>
<dbReference type="PANTHER" id="PTHR43253:SF1">
    <property type="entry name" value="TRICORN PROTEASE HOMOLOG 2-RELATED"/>
    <property type="match status" value="1"/>
</dbReference>
<protein>
    <recommendedName>
        <fullName evidence="7">Tricorn protease homolog</fullName>
        <ecNumber evidence="7">3.4.21.-</ecNumber>
    </recommendedName>
</protein>
<evidence type="ECO:0000256" key="9">
    <source>
        <dbReference type="SAM" id="SignalP"/>
    </source>
</evidence>
<dbReference type="RefSeq" id="WP_210788847.1">
    <property type="nucleotide sequence ID" value="NZ_JAGPXB010000004.1"/>
</dbReference>
<dbReference type="SUPFAM" id="SSF82171">
    <property type="entry name" value="DPP6 N-terminal domain-like"/>
    <property type="match status" value="1"/>
</dbReference>
<evidence type="ECO:0000259" key="11">
    <source>
        <dbReference type="Pfam" id="PF14684"/>
    </source>
</evidence>
<feature type="signal peptide" evidence="9">
    <location>
        <begin position="1"/>
        <end position="21"/>
    </location>
</feature>
<dbReference type="InterPro" id="IPR005151">
    <property type="entry name" value="Tail-specific_protease"/>
</dbReference>
<feature type="chain" id="PRO_5046425502" description="Tricorn protease homolog" evidence="9">
    <location>
        <begin position="22"/>
        <end position="1084"/>
    </location>
</feature>
<evidence type="ECO:0000256" key="5">
    <source>
        <dbReference type="ARBA" id="ARBA00022801"/>
    </source>
</evidence>
<dbReference type="InterPro" id="IPR012393">
    <property type="entry name" value="Tricorn_protease"/>
</dbReference>
<evidence type="ECO:0000313" key="12">
    <source>
        <dbReference type="EMBL" id="MBQ0908335.1"/>
    </source>
</evidence>
<feature type="domain" description="Tail specific protease" evidence="10">
    <location>
        <begin position="900"/>
        <end position="1056"/>
    </location>
</feature>
<accession>A0ABS5D2S6</accession>
<comment type="similarity">
    <text evidence="2 7">Belongs to the peptidase S41B family.</text>
</comment>
<dbReference type="PIRSF" id="PIRSF036421">
    <property type="entry name" value="Tricorn_protease"/>
    <property type="match status" value="1"/>
</dbReference>
<dbReference type="SUPFAM" id="SSF50156">
    <property type="entry name" value="PDZ domain-like"/>
    <property type="match status" value="1"/>
</dbReference>
<dbReference type="Pfam" id="PF26549">
    <property type="entry name" value="Tricorn_N"/>
    <property type="match status" value="1"/>
</dbReference>
<evidence type="ECO:0000256" key="4">
    <source>
        <dbReference type="ARBA" id="ARBA00022670"/>
    </source>
</evidence>
<dbReference type="EMBL" id="JAGPXB010000004">
    <property type="protein sequence ID" value="MBQ0908335.1"/>
    <property type="molecule type" value="Genomic_DNA"/>
</dbReference>
<keyword evidence="5 7" id="KW-0378">Hydrolase</keyword>
<evidence type="ECO:0000313" key="13">
    <source>
        <dbReference type="Proteomes" id="UP000679008"/>
    </source>
</evidence>
<dbReference type="Gene3D" id="2.120.10.60">
    <property type="entry name" value="Tricorn protease N-terminal domain"/>
    <property type="match status" value="2"/>
</dbReference>
<dbReference type="Gene3D" id="3.30.750.44">
    <property type="match status" value="1"/>
</dbReference>
<dbReference type="Gene3D" id="2.130.10.10">
    <property type="entry name" value="YVTN repeat-like/Quinoprotein amine dehydrogenase"/>
    <property type="match status" value="1"/>
</dbReference>
<dbReference type="Gene3D" id="3.90.226.10">
    <property type="entry name" value="2-enoyl-CoA Hydratase, Chain A, domain 1"/>
    <property type="match status" value="1"/>
</dbReference>
<feature type="compositionally biased region" description="Basic and acidic residues" evidence="8">
    <location>
        <begin position="569"/>
        <end position="580"/>
    </location>
</feature>
<dbReference type="InterPro" id="IPR036034">
    <property type="entry name" value="PDZ_sf"/>
</dbReference>
<comment type="subcellular location">
    <subcellularLocation>
        <location evidence="1 7">Cytoplasm</location>
    </subcellularLocation>
</comment>
<evidence type="ECO:0000256" key="1">
    <source>
        <dbReference type="ARBA" id="ARBA00004496"/>
    </source>
</evidence>
<keyword evidence="4 7" id="KW-0645">Protease</keyword>
<dbReference type="Proteomes" id="UP000679008">
    <property type="component" value="Unassembled WGS sequence"/>
</dbReference>
<keyword evidence="13" id="KW-1185">Reference proteome</keyword>
<evidence type="ECO:0000256" key="8">
    <source>
        <dbReference type="SAM" id="MobiDB-lite"/>
    </source>
</evidence>
<dbReference type="InterPro" id="IPR011042">
    <property type="entry name" value="6-blade_b-propeller_TolB-like"/>
</dbReference>
<comment type="caution">
    <text evidence="12">The sequence shown here is derived from an EMBL/GenBank/DDBJ whole genome shotgun (WGS) entry which is preliminary data.</text>
</comment>